<keyword evidence="2" id="KW-0274">FAD</keyword>
<evidence type="ECO:0000313" key="6">
    <source>
        <dbReference type="Proteomes" id="UP000548685"/>
    </source>
</evidence>
<keyword evidence="6" id="KW-1185">Reference proteome</keyword>
<keyword evidence="2" id="KW-0285">Flavoprotein</keyword>
<reference evidence="4 5" key="1">
    <citation type="submission" date="2019-12" db="EMBL/GenBank/DDBJ databases">
        <title>Genomic-based taxomic classification of the family Erythrobacteraceae.</title>
        <authorList>
            <person name="Xu L."/>
        </authorList>
    </citation>
    <scope>NUCLEOTIDE SEQUENCE [LARGE SCALE GENOMIC DNA]</scope>
    <source>
        <strain evidence="4 5">JCM 10282</strain>
    </source>
</reference>
<dbReference type="EMBL" id="JACICE010000004">
    <property type="protein sequence ID" value="MBB3777100.1"/>
    <property type="molecule type" value="Genomic_DNA"/>
</dbReference>
<feature type="binding site" evidence="2">
    <location>
        <position position="188"/>
    </location>
    <ligand>
        <name>FAD</name>
        <dbReference type="ChEBI" id="CHEBI:57692"/>
    </ligand>
</feature>
<sequence length="509" mass="56573">MSQPAPLKSIVIVGGGSAGWMTAAALSHAVGRSCAITLIESEAIGTVGVGEATIPPIRNFNQRLGIDEATFVRETQGSYKLGIEFVDWGRKGHSYFHPFGQYGAEFDNVPFYHHWMRESLEGRIDGPIDDFSMCWAMAKAGKFTHPSPDRRMIQSTFDYAYHFDAGLYAAYLRRFAESRGVVRKEGKVVDVSLRSHDGFVDSVLLDDGTRIAGEFFIDCSGFRGLLIEEALEAGYDNWQHWLPCDRAVAVPSERGGEKGEFTPYTRSTAREAGWQWRIPLQHRTGNGYVHCSEFISEDEASATLLANLDGKALADPRPLRFVTGKRREFWKRNCVAIGLSAGFMEPLESTSLHLIQYGILRLIALLPDSAMSPLLAHEYNAQTAREYELIRDFLILHYKASERQDSELWRYCAAMPIPDSLQYKIDHFRAHGMLVAESHELFANPSWIAVYLGQGIVPNRAPALAAMREGVPVAERLAQIRAAMSEAVAAMPSHSEFVARHCAAAPLAA</sequence>
<dbReference type="AlphaFoldDB" id="A0A6I4ULE1"/>
<gene>
    <name evidence="3" type="ORF">FHS52_003093</name>
    <name evidence="4" type="ORF">GRI59_14215</name>
</gene>
<dbReference type="RefSeq" id="WP_160761909.1">
    <property type="nucleotide sequence ID" value="NZ_BAAADZ010000001.1"/>
</dbReference>
<protein>
    <submittedName>
        <fullName evidence="4">Tryptophan halogenase</fullName>
        <ecNumber evidence="3">1.14.19.9</ecNumber>
    </submittedName>
</protein>
<dbReference type="InterPro" id="IPR006905">
    <property type="entry name" value="Flavin_halogenase"/>
</dbReference>
<feature type="binding site" evidence="2">
    <location>
        <begin position="15"/>
        <end position="18"/>
    </location>
    <ligand>
        <name>FAD</name>
        <dbReference type="ChEBI" id="CHEBI:57692"/>
    </ligand>
</feature>
<evidence type="ECO:0000313" key="3">
    <source>
        <dbReference type="EMBL" id="MBB3777100.1"/>
    </source>
</evidence>
<dbReference type="GO" id="GO:0000166">
    <property type="term" value="F:nucleotide binding"/>
    <property type="evidence" value="ECO:0007669"/>
    <property type="project" value="UniProtKB-KW"/>
</dbReference>
<dbReference type="Pfam" id="PF04820">
    <property type="entry name" value="Trp_halogenase"/>
    <property type="match status" value="1"/>
</dbReference>
<reference evidence="3 6" key="2">
    <citation type="submission" date="2020-08" db="EMBL/GenBank/DDBJ databases">
        <title>Genomic Encyclopedia of Type Strains, Phase IV (KMG-IV): sequencing the most valuable type-strain genomes for metagenomic binning, comparative biology and taxonomic classification.</title>
        <authorList>
            <person name="Goeker M."/>
        </authorList>
    </citation>
    <scope>NUCLEOTIDE SEQUENCE [LARGE SCALE GENOMIC DNA]</scope>
    <source>
        <strain evidence="3 6">DSM 8510</strain>
    </source>
</reference>
<proteinExistence type="predicted"/>
<keyword evidence="2" id="KW-0547">Nucleotide-binding</keyword>
<dbReference type="GO" id="GO:0004497">
    <property type="term" value="F:monooxygenase activity"/>
    <property type="evidence" value="ECO:0007669"/>
    <property type="project" value="InterPro"/>
</dbReference>
<evidence type="ECO:0000256" key="1">
    <source>
        <dbReference type="PIRSR" id="PIRSR011396-1"/>
    </source>
</evidence>
<name>A0A6I4ULE1_9SPHN</name>
<organism evidence="4 5">
    <name type="scientific">Erythrobacter ramosus</name>
    <dbReference type="NCBI Taxonomy" id="35811"/>
    <lineage>
        <taxon>Bacteria</taxon>
        <taxon>Pseudomonadati</taxon>
        <taxon>Pseudomonadota</taxon>
        <taxon>Alphaproteobacteria</taxon>
        <taxon>Sphingomonadales</taxon>
        <taxon>Erythrobacteraceae</taxon>
        <taxon>Erythrobacter/Porphyrobacter group</taxon>
        <taxon>Erythrobacter</taxon>
    </lineage>
</organism>
<dbReference type="InterPro" id="IPR036188">
    <property type="entry name" value="FAD/NAD-bd_sf"/>
</dbReference>
<dbReference type="PIRSF" id="PIRSF011396">
    <property type="entry name" value="Trp_halogenase"/>
    <property type="match status" value="1"/>
</dbReference>
<feature type="binding site" evidence="2">
    <location>
        <position position="339"/>
    </location>
    <ligand>
        <name>FAD</name>
        <dbReference type="ChEBI" id="CHEBI:57692"/>
    </ligand>
</feature>
<accession>A0A6I4ULE1</accession>
<dbReference type="PANTHER" id="PTHR43747">
    <property type="entry name" value="FAD-BINDING PROTEIN"/>
    <property type="match status" value="1"/>
</dbReference>
<feature type="binding site" evidence="2">
    <location>
        <position position="348"/>
    </location>
    <ligand>
        <name>L-tryptophan</name>
        <dbReference type="ChEBI" id="CHEBI:57912"/>
    </ligand>
</feature>
<feature type="active site" evidence="1">
    <location>
        <position position="80"/>
    </location>
</feature>
<evidence type="ECO:0000256" key="2">
    <source>
        <dbReference type="PIRSR" id="PIRSR011396-2"/>
    </source>
</evidence>
<dbReference type="Gene3D" id="3.50.50.60">
    <property type="entry name" value="FAD/NAD(P)-binding domain"/>
    <property type="match status" value="1"/>
</dbReference>
<feature type="binding site" evidence="2">
    <location>
        <position position="80"/>
    </location>
    <ligand>
        <name>7-chloro-L-tryptophan</name>
        <dbReference type="ChEBI" id="CHEBI:58713"/>
    </ligand>
</feature>
<keyword evidence="3" id="KW-0560">Oxidoreductase</keyword>
<dbReference type="EC" id="1.14.19.9" evidence="3"/>
<dbReference type="InterPro" id="IPR050816">
    <property type="entry name" value="Flavin-dep_Halogenase_NPB"/>
</dbReference>
<dbReference type="Proteomes" id="UP000430021">
    <property type="component" value="Unassembled WGS sequence"/>
</dbReference>
<dbReference type="Proteomes" id="UP000548685">
    <property type="component" value="Unassembled WGS sequence"/>
</dbReference>
<dbReference type="OrthoDB" id="7387345at2"/>
<dbReference type="PANTHER" id="PTHR43747:SF4">
    <property type="entry name" value="FLAVIN-DEPENDENT TRYPTOPHAN HALOGENASE"/>
    <property type="match status" value="1"/>
</dbReference>
<dbReference type="SUPFAM" id="SSF51905">
    <property type="entry name" value="FAD/NAD(P)-binding domain"/>
    <property type="match status" value="1"/>
</dbReference>
<comment type="caution">
    <text evidence="4">The sequence shown here is derived from an EMBL/GenBank/DDBJ whole genome shotgun (WGS) entry which is preliminary data.</text>
</comment>
<dbReference type="EMBL" id="WTYB01000004">
    <property type="protein sequence ID" value="MXP39760.1"/>
    <property type="molecule type" value="Genomic_DNA"/>
</dbReference>
<dbReference type="InterPro" id="IPR033856">
    <property type="entry name" value="Trp_halogen"/>
</dbReference>
<evidence type="ECO:0000313" key="4">
    <source>
        <dbReference type="EMBL" id="MXP39760.1"/>
    </source>
</evidence>
<evidence type="ECO:0000313" key="5">
    <source>
        <dbReference type="Proteomes" id="UP000430021"/>
    </source>
</evidence>